<keyword evidence="1" id="KW-1133">Transmembrane helix</keyword>
<evidence type="ECO:0000256" key="1">
    <source>
        <dbReference type="SAM" id="Phobius"/>
    </source>
</evidence>
<feature type="transmembrane region" description="Helical" evidence="1">
    <location>
        <begin position="12"/>
        <end position="34"/>
    </location>
</feature>
<dbReference type="EMBL" id="LAZR01008645">
    <property type="protein sequence ID" value="KKM77416.1"/>
    <property type="molecule type" value="Genomic_DNA"/>
</dbReference>
<dbReference type="AlphaFoldDB" id="A0A0F9KRI7"/>
<protein>
    <submittedName>
        <fullName evidence="2">Uncharacterized protein</fullName>
    </submittedName>
</protein>
<keyword evidence="1" id="KW-0472">Membrane</keyword>
<organism evidence="2">
    <name type="scientific">marine sediment metagenome</name>
    <dbReference type="NCBI Taxonomy" id="412755"/>
    <lineage>
        <taxon>unclassified sequences</taxon>
        <taxon>metagenomes</taxon>
        <taxon>ecological metagenomes</taxon>
    </lineage>
</organism>
<sequence length="52" mass="5889">MTSERLLLLLPITWLGIGIAIGVPCGVAVAWTVWRLSRGRIARWMDLREDPE</sequence>
<accession>A0A0F9KRI7</accession>
<gene>
    <name evidence="2" type="ORF">LCGC14_1370340</name>
</gene>
<keyword evidence="1" id="KW-0812">Transmembrane</keyword>
<name>A0A0F9KRI7_9ZZZZ</name>
<comment type="caution">
    <text evidence="2">The sequence shown here is derived from an EMBL/GenBank/DDBJ whole genome shotgun (WGS) entry which is preliminary data.</text>
</comment>
<evidence type="ECO:0000313" key="2">
    <source>
        <dbReference type="EMBL" id="KKM77416.1"/>
    </source>
</evidence>
<reference evidence="2" key="1">
    <citation type="journal article" date="2015" name="Nature">
        <title>Complex archaea that bridge the gap between prokaryotes and eukaryotes.</title>
        <authorList>
            <person name="Spang A."/>
            <person name="Saw J.H."/>
            <person name="Jorgensen S.L."/>
            <person name="Zaremba-Niedzwiedzka K."/>
            <person name="Martijn J."/>
            <person name="Lind A.E."/>
            <person name="van Eijk R."/>
            <person name="Schleper C."/>
            <person name="Guy L."/>
            <person name="Ettema T.J."/>
        </authorList>
    </citation>
    <scope>NUCLEOTIDE SEQUENCE</scope>
</reference>
<proteinExistence type="predicted"/>